<dbReference type="GO" id="GO:0006508">
    <property type="term" value="P:proteolysis"/>
    <property type="evidence" value="ECO:0007669"/>
    <property type="project" value="UniProtKB-KW"/>
</dbReference>
<gene>
    <name evidence="6" type="ORF">EDC90_101256</name>
</gene>
<dbReference type="InterPro" id="IPR041382">
    <property type="entry name" value="SH3_16"/>
</dbReference>
<proteinExistence type="inferred from homology"/>
<dbReference type="InterPro" id="IPR051202">
    <property type="entry name" value="Peptidase_C40"/>
</dbReference>
<dbReference type="Proteomes" id="UP000295097">
    <property type="component" value="Unassembled WGS sequence"/>
</dbReference>
<dbReference type="Gene3D" id="3.90.1720.10">
    <property type="entry name" value="endopeptidase domain like (from Nostoc punctiforme)"/>
    <property type="match status" value="1"/>
</dbReference>
<comment type="caution">
    <text evidence="6">The sequence shown here is derived from an EMBL/GenBank/DDBJ whole genome shotgun (WGS) entry which is preliminary data.</text>
</comment>
<evidence type="ECO:0000256" key="1">
    <source>
        <dbReference type="ARBA" id="ARBA00007074"/>
    </source>
</evidence>
<protein>
    <submittedName>
        <fullName evidence="6">NlpC/P60 family protein</fullName>
    </submittedName>
</protein>
<keyword evidence="4" id="KW-0788">Thiol protease</keyword>
<organism evidence="6 7">
    <name type="scientific">Martelella mediterranea</name>
    <dbReference type="NCBI Taxonomy" id="293089"/>
    <lineage>
        <taxon>Bacteria</taxon>
        <taxon>Pseudomonadati</taxon>
        <taxon>Pseudomonadota</taxon>
        <taxon>Alphaproteobacteria</taxon>
        <taxon>Hyphomicrobiales</taxon>
        <taxon>Aurantimonadaceae</taxon>
        <taxon>Martelella</taxon>
    </lineage>
</organism>
<dbReference type="RefSeq" id="WP_132311009.1">
    <property type="nucleotide sequence ID" value="NZ_SMAR01000012.1"/>
</dbReference>
<dbReference type="SUPFAM" id="SSF54001">
    <property type="entry name" value="Cysteine proteinases"/>
    <property type="match status" value="1"/>
</dbReference>
<dbReference type="EMBL" id="SMAR01000012">
    <property type="protein sequence ID" value="TCT39559.1"/>
    <property type="molecule type" value="Genomic_DNA"/>
</dbReference>
<evidence type="ECO:0000313" key="7">
    <source>
        <dbReference type="Proteomes" id="UP000295097"/>
    </source>
</evidence>
<name>A0A4R3P0T6_9HYPH</name>
<comment type="similarity">
    <text evidence="1">Belongs to the peptidase C40 family.</text>
</comment>
<dbReference type="GO" id="GO:0008234">
    <property type="term" value="F:cysteine-type peptidase activity"/>
    <property type="evidence" value="ECO:0007669"/>
    <property type="project" value="UniProtKB-KW"/>
</dbReference>
<dbReference type="OrthoDB" id="9813368at2"/>
<dbReference type="PANTHER" id="PTHR47053">
    <property type="entry name" value="MUREIN DD-ENDOPEPTIDASE MEPH-RELATED"/>
    <property type="match status" value="1"/>
</dbReference>
<evidence type="ECO:0000313" key="6">
    <source>
        <dbReference type="EMBL" id="TCT39559.1"/>
    </source>
</evidence>
<sequence length="286" mass="31759">MKLDRRLHAFRPDLADQRLSGMVQAERFSDPVAAQVIAPVAPLRPKPSEEAGIDTQLLFGETVDVFERHNGWAWVQSRYDSYVGYLPDAMLADGERTATHMISATRTFLYPDAELRMSPVCALSMGCRLTFTGETETRGTRYLTCEDGSAVFAGHCHKLGRVFEPDPVKTALRFLETPYLWGGRSGFGIDCSGLVQMAMMMAGINVPRDSDMQELMEAETVPRTSLKRGDLVFWTGHVGIMENERTLVHASGAVMRVTREDIDQAAARIALQYGNPTVCLRPQARA</sequence>
<evidence type="ECO:0000256" key="3">
    <source>
        <dbReference type="ARBA" id="ARBA00022801"/>
    </source>
</evidence>
<dbReference type="InterPro" id="IPR038765">
    <property type="entry name" value="Papain-like_cys_pep_sf"/>
</dbReference>
<evidence type="ECO:0000256" key="4">
    <source>
        <dbReference type="ARBA" id="ARBA00022807"/>
    </source>
</evidence>
<keyword evidence="3" id="KW-0378">Hydrolase</keyword>
<dbReference type="PROSITE" id="PS51935">
    <property type="entry name" value="NLPC_P60"/>
    <property type="match status" value="1"/>
</dbReference>
<keyword evidence="2" id="KW-0645">Protease</keyword>
<evidence type="ECO:0000259" key="5">
    <source>
        <dbReference type="PROSITE" id="PS51935"/>
    </source>
</evidence>
<keyword evidence="7" id="KW-1185">Reference proteome</keyword>
<reference evidence="6 7" key="1">
    <citation type="submission" date="2019-03" db="EMBL/GenBank/DDBJ databases">
        <title>Freshwater and sediment microbial communities from various areas in North America, analyzing microbe dynamics in response to fracking.</title>
        <authorList>
            <person name="Lamendella R."/>
        </authorList>
    </citation>
    <scope>NUCLEOTIDE SEQUENCE [LARGE SCALE GENOMIC DNA]</scope>
    <source>
        <strain evidence="6 7">175.2</strain>
    </source>
</reference>
<feature type="domain" description="NlpC/P60" evidence="5">
    <location>
        <begin position="161"/>
        <end position="285"/>
    </location>
</feature>
<dbReference type="Pfam" id="PF00877">
    <property type="entry name" value="NLPC_P60"/>
    <property type="match status" value="1"/>
</dbReference>
<dbReference type="Pfam" id="PF18348">
    <property type="entry name" value="SH3_16"/>
    <property type="match status" value="1"/>
</dbReference>
<dbReference type="PANTHER" id="PTHR47053:SF1">
    <property type="entry name" value="MUREIN DD-ENDOPEPTIDASE MEPH-RELATED"/>
    <property type="match status" value="1"/>
</dbReference>
<dbReference type="InterPro" id="IPR000064">
    <property type="entry name" value="NLP_P60_dom"/>
</dbReference>
<accession>A0A4R3P0T6</accession>
<dbReference type="Gene3D" id="2.30.30.40">
    <property type="entry name" value="SH3 Domains"/>
    <property type="match status" value="1"/>
</dbReference>
<evidence type="ECO:0000256" key="2">
    <source>
        <dbReference type="ARBA" id="ARBA00022670"/>
    </source>
</evidence>
<dbReference type="AlphaFoldDB" id="A0A4R3P0T6"/>